<dbReference type="AlphaFoldDB" id="A0A1G2E0A5"/>
<comment type="caution">
    <text evidence="3">The sequence shown here is derived from an EMBL/GenBank/DDBJ whole genome shotgun (WGS) entry which is preliminary data.</text>
</comment>
<evidence type="ECO:0000313" key="4">
    <source>
        <dbReference type="Proteomes" id="UP000176662"/>
    </source>
</evidence>
<organism evidence="3 4">
    <name type="scientific">Candidatus Nealsonbacteria bacterium RBG_13_38_11</name>
    <dbReference type="NCBI Taxonomy" id="1801662"/>
    <lineage>
        <taxon>Bacteria</taxon>
        <taxon>Candidatus Nealsoniibacteriota</taxon>
    </lineage>
</organism>
<dbReference type="SUPFAM" id="SSF52833">
    <property type="entry name" value="Thioredoxin-like"/>
    <property type="match status" value="1"/>
</dbReference>
<evidence type="ECO:0000256" key="1">
    <source>
        <dbReference type="SAM" id="MobiDB-lite"/>
    </source>
</evidence>
<accession>A0A1G2E0A5</accession>
<evidence type="ECO:0000256" key="2">
    <source>
        <dbReference type="SAM" id="Phobius"/>
    </source>
</evidence>
<dbReference type="Proteomes" id="UP000176662">
    <property type="component" value="Unassembled WGS sequence"/>
</dbReference>
<gene>
    <name evidence="3" type="ORF">A2Z68_02430</name>
</gene>
<sequence>MAKQTIIIISVVFVAILAAASVGVYFGHGLINQLLGKELSSSIIAENTLKYINENLLAEGNTASLASISDERGLYKVTVKVGQQEYEAYATKDGVFLFLEGYRMIEEGSAKSDRPDVKLFVMSYCPYGLQAEKMFLSVYDLLKDKADMGIYFVDYIMHEKQEIDENLTQYCIQKEQNEKYSSYLGCFVVSGDSSACLSEAGIDTDKVNACVVQTDEEFQITSLYNDKNSWLNDSYPRFDVQADLNEQYGVSGSPTIVINGKVVNVSPRTPENFKEIICQTFNSQPEECSQILSEDSPSPGFGGGTGASSDNTCG</sequence>
<dbReference type="Gene3D" id="3.40.30.10">
    <property type="entry name" value="Glutaredoxin"/>
    <property type="match status" value="1"/>
</dbReference>
<feature type="region of interest" description="Disordered" evidence="1">
    <location>
        <begin position="290"/>
        <end position="314"/>
    </location>
</feature>
<proteinExistence type="predicted"/>
<keyword evidence="2" id="KW-0472">Membrane</keyword>
<keyword evidence="2" id="KW-1133">Transmembrane helix</keyword>
<dbReference type="EMBL" id="MHLX01000008">
    <property type="protein sequence ID" value="OGZ19243.1"/>
    <property type="molecule type" value="Genomic_DNA"/>
</dbReference>
<reference evidence="3 4" key="1">
    <citation type="journal article" date="2016" name="Nat. Commun.">
        <title>Thousands of microbial genomes shed light on interconnected biogeochemical processes in an aquifer system.</title>
        <authorList>
            <person name="Anantharaman K."/>
            <person name="Brown C.T."/>
            <person name="Hug L.A."/>
            <person name="Sharon I."/>
            <person name="Castelle C.J."/>
            <person name="Probst A.J."/>
            <person name="Thomas B.C."/>
            <person name="Singh A."/>
            <person name="Wilkins M.J."/>
            <person name="Karaoz U."/>
            <person name="Brodie E.L."/>
            <person name="Williams K.H."/>
            <person name="Hubbard S.S."/>
            <person name="Banfield J.F."/>
        </authorList>
    </citation>
    <scope>NUCLEOTIDE SEQUENCE [LARGE SCALE GENOMIC DNA]</scope>
</reference>
<feature type="transmembrane region" description="Helical" evidence="2">
    <location>
        <begin position="6"/>
        <end position="27"/>
    </location>
</feature>
<name>A0A1G2E0A5_9BACT</name>
<protein>
    <recommendedName>
        <fullName evidence="5">Thioredoxin-like fold domain-containing protein</fullName>
    </recommendedName>
</protein>
<keyword evidence="2" id="KW-0812">Transmembrane</keyword>
<evidence type="ECO:0000313" key="3">
    <source>
        <dbReference type="EMBL" id="OGZ19243.1"/>
    </source>
</evidence>
<evidence type="ECO:0008006" key="5">
    <source>
        <dbReference type="Google" id="ProtNLM"/>
    </source>
</evidence>
<dbReference type="InterPro" id="IPR036249">
    <property type="entry name" value="Thioredoxin-like_sf"/>
</dbReference>